<evidence type="ECO:0000256" key="5">
    <source>
        <dbReference type="ARBA" id="ARBA00043884"/>
    </source>
</evidence>
<feature type="binding site" evidence="7">
    <location>
        <position position="54"/>
    </location>
    <ligand>
        <name>carbamoyl phosphate</name>
        <dbReference type="ChEBI" id="CHEBI:58228"/>
    </ligand>
</feature>
<reference evidence="11" key="1">
    <citation type="journal article" date="2020" name="mSystems">
        <title>Genome- and Community-Level Interaction Insights into Carbon Utilization and Element Cycling Functions of Hydrothermarchaeota in Hydrothermal Sediment.</title>
        <authorList>
            <person name="Zhou Z."/>
            <person name="Liu Y."/>
            <person name="Xu W."/>
            <person name="Pan J."/>
            <person name="Luo Z.H."/>
            <person name="Li M."/>
        </authorList>
    </citation>
    <scope>NUCLEOTIDE SEQUENCE [LARGE SCALE GENOMIC DNA]</scope>
    <source>
        <strain evidence="11">SpSt-594</strain>
        <strain evidence="10">SpSt-655</strain>
    </source>
</reference>
<dbReference type="UniPathway" id="UPA00070">
    <property type="reaction ID" value="UER00116"/>
</dbReference>
<dbReference type="PANTHER" id="PTHR45753">
    <property type="entry name" value="ORNITHINE CARBAMOYLTRANSFERASE, MITOCHONDRIAL"/>
    <property type="match status" value="1"/>
</dbReference>
<evidence type="ECO:0000313" key="11">
    <source>
        <dbReference type="EMBL" id="HGU47091.1"/>
    </source>
</evidence>
<dbReference type="GO" id="GO:0004070">
    <property type="term" value="F:aspartate carbamoyltransferase activity"/>
    <property type="evidence" value="ECO:0007669"/>
    <property type="project" value="UniProtKB-UniRule"/>
</dbReference>
<accession>A0A7C4W8Q2</accession>
<comment type="pathway">
    <text evidence="1 7">Pyrimidine metabolism; UMP biosynthesis via de novo pathway; (S)-dihydroorotate from bicarbonate: step 2/3.</text>
</comment>
<dbReference type="Gene3D" id="3.40.50.1370">
    <property type="entry name" value="Aspartate/ornithine carbamoyltransferase"/>
    <property type="match status" value="2"/>
</dbReference>
<feature type="binding site" evidence="7">
    <location>
        <position position="264"/>
    </location>
    <ligand>
        <name>carbamoyl phosphate</name>
        <dbReference type="ChEBI" id="CHEBI:58228"/>
    </ligand>
</feature>
<dbReference type="NCBIfam" id="TIGR00670">
    <property type="entry name" value="asp_carb_tr"/>
    <property type="match status" value="1"/>
</dbReference>
<dbReference type="PRINTS" id="PR00100">
    <property type="entry name" value="AOTCASE"/>
</dbReference>
<evidence type="ECO:0000256" key="3">
    <source>
        <dbReference type="ARBA" id="ARBA00022679"/>
    </source>
</evidence>
<evidence type="ECO:0000256" key="7">
    <source>
        <dbReference type="HAMAP-Rule" id="MF_00001"/>
    </source>
</evidence>
<evidence type="ECO:0000256" key="4">
    <source>
        <dbReference type="ARBA" id="ARBA00022975"/>
    </source>
</evidence>
<comment type="catalytic activity">
    <reaction evidence="6 7">
        <text>carbamoyl phosphate + L-aspartate = N-carbamoyl-L-aspartate + phosphate + H(+)</text>
        <dbReference type="Rhea" id="RHEA:20013"/>
        <dbReference type="ChEBI" id="CHEBI:15378"/>
        <dbReference type="ChEBI" id="CHEBI:29991"/>
        <dbReference type="ChEBI" id="CHEBI:32814"/>
        <dbReference type="ChEBI" id="CHEBI:43474"/>
        <dbReference type="ChEBI" id="CHEBI:58228"/>
        <dbReference type="EC" id="2.1.3.2"/>
    </reaction>
</comment>
<dbReference type="InterPro" id="IPR036901">
    <property type="entry name" value="Asp/Orn_carbamoylTrfase_sf"/>
</dbReference>
<dbReference type="Pfam" id="PF02729">
    <property type="entry name" value="OTCace_N"/>
    <property type="match status" value="1"/>
</dbReference>
<comment type="function">
    <text evidence="5 7">Catalyzes the condensation of carbamoyl phosphate and aspartate to form carbamoyl aspartate and inorganic phosphate, the committed step in the de novo pyrimidine nucleotide biosynthesis pathway.</text>
</comment>
<dbReference type="NCBIfam" id="NF002032">
    <property type="entry name" value="PRK00856.1"/>
    <property type="match status" value="1"/>
</dbReference>
<name>A0A7C4W8Q2_UNCW3</name>
<dbReference type="GO" id="GO:0006520">
    <property type="term" value="P:amino acid metabolic process"/>
    <property type="evidence" value="ECO:0007669"/>
    <property type="project" value="InterPro"/>
</dbReference>
<dbReference type="SUPFAM" id="SSF53671">
    <property type="entry name" value="Aspartate/ornithine carbamoyltransferase"/>
    <property type="match status" value="1"/>
</dbReference>
<dbReference type="PANTHER" id="PTHR45753:SF6">
    <property type="entry name" value="ASPARTATE CARBAMOYLTRANSFERASE"/>
    <property type="match status" value="1"/>
</dbReference>
<feature type="binding site" evidence="7">
    <location>
        <position position="263"/>
    </location>
    <ligand>
        <name>carbamoyl phosphate</name>
        <dbReference type="ChEBI" id="CHEBI:58228"/>
    </ligand>
</feature>
<dbReference type="GO" id="GO:0005829">
    <property type="term" value="C:cytosol"/>
    <property type="evidence" value="ECO:0007669"/>
    <property type="project" value="TreeGrafter"/>
</dbReference>
<dbReference type="EC" id="2.1.3.2" evidence="7"/>
<evidence type="ECO:0000256" key="1">
    <source>
        <dbReference type="ARBA" id="ARBA00004852"/>
    </source>
</evidence>
<dbReference type="InterPro" id="IPR006132">
    <property type="entry name" value="Asp/Orn_carbamoyltranf_P-bd"/>
</dbReference>
<dbReference type="EMBL" id="DTBX01000051">
    <property type="protein sequence ID" value="HGQ55086.1"/>
    <property type="molecule type" value="Genomic_DNA"/>
</dbReference>
<evidence type="ECO:0000256" key="2">
    <source>
        <dbReference type="ARBA" id="ARBA00008896"/>
    </source>
</evidence>
<feature type="binding site" evidence="7">
    <location>
        <position position="222"/>
    </location>
    <ligand>
        <name>L-aspartate</name>
        <dbReference type="ChEBI" id="CHEBI:29991"/>
    </ligand>
</feature>
<feature type="binding site" evidence="7">
    <location>
        <position position="138"/>
    </location>
    <ligand>
        <name>carbamoyl phosphate</name>
        <dbReference type="ChEBI" id="CHEBI:58228"/>
    </ligand>
</feature>
<organism evidence="11">
    <name type="scientific">candidate division WOR-3 bacterium</name>
    <dbReference type="NCBI Taxonomy" id="2052148"/>
    <lineage>
        <taxon>Bacteria</taxon>
        <taxon>Bacteria division WOR-3</taxon>
    </lineage>
</organism>
<dbReference type="InterPro" id="IPR002082">
    <property type="entry name" value="Asp_carbamoyltransf"/>
</dbReference>
<dbReference type="PRINTS" id="PR00101">
    <property type="entry name" value="ATCASE"/>
</dbReference>
<keyword evidence="3 7" id="KW-0808">Transferase</keyword>
<dbReference type="InterPro" id="IPR006131">
    <property type="entry name" value="Asp_carbamoyltransf_Asp/Orn-bd"/>
</dbReference>
<dbReference type="HAMAP" id="MF_00001">
    <property type="entry name" value="Asp_carb_tr"/>
    <property type="match status" value="1"/>
</dbReference>
<evidence type="ECO:0000256" key="6">
    <source>
        <dbReference type="ARBA" id="ARBA00048859"/>
    </source>
</evidence>
<gene>
    <name evidence="7" type="primary">pyrB</name>
    <name evidence="11" type="ORF">ENT60_00810</name>
    <name evidence="10" type="ORF">ENU28_01310</name>
</gene>
<dbReference type="GO" id="GO:0016597">
    <property type="term" value="F:amino acid binding"/>
    <property type="evidence" value="ECO:0007669"/>
    <property type="project" value="InterPro"/>
</dbReference>
<feature type="binding site" evidence="7">
    <location>
        <position position="135"/>
    </location>
    <ligand>
        <name>carbamoyl phosphate</name>
        <dbReference type="ChEBI" id="CHEBI:58228"/>
    </ligand>
</feature>
<feature type="domain" description="Aspartate/ornithine carbamoyltransferase carbamoyl-P binding" evidence="9">
    <location>
        <begin position="2"/>
        <end position="147"/>
    </location>
</feature>
<evidence type="ECO:0000259" key="8">
    <source>
        <dbReference type="Pfam" id="PF00185"/>
    </source>
</evidence>
<comment type="caution">
    <text evidence="11">The sequence shown here is derived from an EMBL/GenBank/DDBJ whole genome shotgun (WGS) entry which is preliminary data.</text>
</comment>
<dbReference type="GO" id="GO:0044205">
    <property type="term" value="P:'de novo' UMP biosynthetic process"/>
    <property type="evidence" value="ECO:0007669"/>
    <property type="project" value="UniProtKB-UniRule"/>
</dbReference>
<comment type="subunit">
    <text evidence="7">Heterododecamer (2C3:3R2) of six catalytic PyrB chains organized as two trimers (C3), and six regulatory PyrI chains organized as three dimers (R2).</text>
</comment>
<sequence length="306" mass="35290">MKHLLSINDLSEKDIYKIFDYASQFEEVLKRPIPVVPSLRGKTILTLFYEPSTRTQTSFTLAGKRLSCDVINFSFSTSSILKGESLLDTLKNILKMKVDGIIVRHSVAGVPHFLAHHLEKENIFVINAGDGINEHPTQALLDAYTIYKKFKDFNNLKILIIGDIKHSRVAHSDILIFKKLGCKVFVSCPYSFLPVEFEKMDVVYLPDFREKLSDFDCVIALRVQKERHNFSYLSSIREYHLLYGIKKEDLNKMKKNALLMHPGPVNWEVELSYEVLKDERCVILDQVFNGVAIRMAIIFLLFQEKL</sequence>
<evidence type="ECO:0000313" key="10">
    <source>
        <dbReference type="EMBL" id="HGQ55086.1"/>
    </source>
</evidence>
<proteinExistence type="inferred from homology"/>
<dbReference type="Pfam" id="PF00185">
    <property type="entry name" value="OTCace"/>
    <property type="match status" value="1"/>
</dbReference>
<protein>
    <recommendedName>
        <fullName evidence="7">Aspartate carbamoyltransferase</fullName>
        <ecNumber evidence="7">2.1.3.2</ecNumber>
    </recommendedName>
    <alternativeName>
        <fullName evidence="7">Aspartate transcarbamylase</fullName>
        <shortName evidence="7">ATCase</shortName>
    </alternativeName>
</protein>
<dbReference type="InterPro" id="IPR006130">
    <property type="entry name" value="Asp/Orn_carbamoylTrfase"/>
</dbReference>
<comment type="similarity">
    <text evidence="2 7">Belongs to the aspartate/ornithine carbamoyltransferase superfamily. ATCase family.</text>
</comment>
<evidence type="ECO:0000259" key="9">
    <source>
        <dbReference type="Pfam" id="PF02729"/>
    </source>
</evidence>
<feature type="binding site" evidence="7">
    <location>
        <position position="104"/>
    </location>
    <ligand>
        <name>carbamoyl phosphate</name>
        <dbReference type="ChEBI" id="CHEBI:58228"/>
    </ligand>
</feature>
<feature type="domain" description="Aspartate/ornithine carbamoyltransferase Asp/Orn-binding" evidence="8">
    <location>
        <begin position="155"/>
        <end position="300"/>
    </location>
</feature>
<dbReference type="GO" id="GO:0006207">
    <property type="term" value="P:'de novo' pyrimidine nucleobase biosynthetic process"/>
    <property type="evidence" value="ECO:0007669"/>
    <property type="project" value="InterPro"/>
</dbReference>
<dbReference type="PROSITE" id="PS00097">
    <property type="entry name" value="CARBAMOYLTRANSFERASE"/>
    <property type="match status" value="1"/>
</dbReference>
<dbReference type="EMBL" id="DSZH01000040">
    <property type="protein sequence ID" value="HGU47091.1"/>
    <property type="molecule type" value="Genomic_DNA"/>
</dbReference>
<feature type="binding site" evidence="7">
    <location>
        <position position="55"/>
    </location>
    <ligand>
        <name>carbamoyl phosphate</name>
        <dbReference type="ChEBI" id="CHEBI:58228"/>
    </ligand>
</feature>
<feature type="binding site" evidence="7">
    <location>
        <position position="168"/>
    </location>
    <ligand>
        <name>L-aspartate</name>
        <dbReference type="ChEBI" id="CHEBI:29991"/>
    </ligand>
</feature>
<feature type="binding site" evidence="7">
    <location>
        <position position="82"/>
    </location>
    <ligand>
        <name>L-aspartate</name>
        <dbReference type="ChEBI" id="CHEBI:29991"/>
    </ligand>
</feature>
<dbReference type="AlphaFoldDB" id="A0A7C4W8Q2"/>
<keyword evidence="4 7" id="KW-0665">Pyrimidine biosynthesis</keyword>